<evidence type="ECO:0000256" key="3">
    <source>
        <dbReference type="ARBA" id="ARBA00022491"/>
    </source>
</evidence>
<dbReference type="Pfam" id="PF04316">
    <property type="entry name" value="FlgM"/>
    <property type="match status" value="1"/>
</dbReference>
<dbReference type="InterPro" id="IPR031316">
    <property type="entry name" value="FlgM_C"/>
</dbReference>
<dbReference type="InterPro" id="IPR035890">
    <property type="entry name" value="Anti-sigma-28_factor_FlgM_sf"/>
</dbReference>
<evidence type="ECO:0000313" key="11">
    <source>
        <dbReference type="EMBL" id="KGE52292.1"/>
    </source>
</evidence>
<evidence type="ECO:0000256" key="8">
    <source>
        <dbReference type="ARBA" id="ARBA00030117"/>
    </source>
</evidence>
<dbReference type="AlphaFoldDB" id="A0A098Q2W1"/>
<evidence type="ECO:0000256" key="2">
    <source>
        <dbReference type="ARBA" id="ARBA00017823"/>
    </source>
</evidence>
<feature type="domain" description="Anti-sigma-28 factor FlgM C-terminal" evidence="10">
    <location>
        <begin position="42"/>
        <end position="96"/>
    </location>
</feature>
<dbReference type="eggNOG" id="COG2747">
    <property type="taxonomic scope" value="Bacteria"/>
</dbReference>
<keyword evidence="4" id="KW-1005">Bacterial flagellum biogenesis</keyword>
<dbReference type="GO" id="GO:0044781">
    <property type="term" value="P:bacterial-type flagellum organization"/>
    <property type="evidence" value="ECO:0007669"/>
    <property type="project" value="UniProtKB-KW"/>
</dbReference>
<dbReference type="STRING" id="325777.GW15_0209020"/>
<gene>
    <name evidence="11" type="ORF">GW15_0209020</name>
</gene>
<evidence type="ECO:0000256" key="9">
    <source>
        <dbReference type="SAM" id="MobiDB-lite"/>
    </source>
</evidence>
<comment type="function">
    <text evidence="7">Responsible for the coupling of flagellin expression to flagellar assembly by preventing expression of the flagellin genes when a component of the middle class of proteins is defective. It negatively regulates flagellar genes by inhibiting the activity of FliA by directly binding to FliA.</text>
</comment>
<evidence type="ECO:0000313" key="12">
    <source>
        <dbReference type="Proteomes" id="UP000028012"/>
    </source>
</evidence>
<protein>
    <recommendedName>
        <fullName evidence="2">Negative regulator of flagellin synthesis</fullName>
    </recommendedName>
    <alternativeName>
        <fullName evidence="8">Anti-sigma-28 factor</fullName>
    </alternativeName>
</protein>
<evidence type="ECO:0000256" key="5">
    <source>
        <dbReference type="ARBA" id="ARBA00023015"/>
    </source>
</evidence>
<comment type="caution">
    <text evidence="11">The sequence shown here is derived from an EMBL/GenBank/DDBJ whole genome shotgun (WGS) entry which is preliminary data.</text>
</comment>
<name>A0A098Q2W1_9XANT</name>
<dbReference type="HOGENOM" id="CLU_149304_0_3_6"/>
<evidence type="ECO:0000256" key="7">
    <source>
        <dbReference type="ARBA" id="ARBA00024739"/>
    </source>
</evidence>
<dbReference type="EMBL" id="JPHD02000068">
    <property type="protein sequence ID" value="KGE52292.1"/>
    <property type="molecule type" value="Genomic_DNA"/>
</dbReference>
<dbReference type="Proteomes" id="UP000028012">
    <property type="component" value="Unassembled WGS sequence"/>
</dbReference>
<keyword evidence="6" id="KW-0804">Transcription</keyword>
<dbReference type="RefSeq" id="WP_042822367.1">
    <property type="nucleotide sequence ID" value="NZ_CP150835.1"/>
</dbReference>
<reference evidence="11 12" key="1">
    <citation type="submission" date="2014-09" db="EMBL/GenBank/DDBJ databases">
        <title>A draft genome sequence for Xanthomonas axonopodis pv. vasculorum NCPPB 900.</title>
        <authorList>
            <person name="Harrison J."/>
            <person name="Studholme D.J."/>
        </authorList>
    </citation>
    <scope>NUCLEOTIDE SEQUENCE [LARGE SCALE GENOMIC DNA]</scope>
    <source>
        <strain evidence="11 12">NCPPB 900</strain>
    </source>
</reference>
<keyword evidence="5" id="KW-0805">Transcription regulation</keyword>
<sequence length="103" mass="10757">MTQKIEGNLPTAATLRTTATNSKIASAGEDRASPVAATPPTDSVKLTGEATNLQNLQRELSQSSAIDTGRVQAVKDALQNGSYSINPDAIASRMMDLNQQLAG</sequence>
<evidence type="ECO:0000256" key="1">
    <source>
        <dbReference type="ARBA" id="ARBA00005322"/>
    </source>
</evidence>
<evidence type="ECO:0000256" key="6">
    <source>
        <dbReference type="ARBA" id="ARBA00023163"/>
    </source>
</evidence>
<accession>A0A098Q2W1</accession>
<keyword evidence="11" id="KW-0969">Cilium</keyword>
<comment type="similarity">
    <text evidence="1">Belongs to the FlgM family.</text>
</comment>
<keyword evidence="3" id="KW-0678">Repressor</keyword>
<dbReference type="InterPro" id="IPR007412">
    <property type="entry name" value="FlgM"/>
</dbReference>
<keyword evidence="11" id="KW-0966">Cell projection</keyword>
<keyword evidence="11" id="KW-0282">Flagellum</keyword>
<organism evidence="11 12">
    <name type="scientific">Xanthomonas axonopodis pv. vasculorum</name>
    <dbReference type="NCBI Taxonomy" id="325777"/>
    <lineage>
        <taxon>Bacteria</taxon>
        <taxon>Pseudomonadati</taxon>
        <taxon>Pseudomonadota</taxon>
        <taxon>Gammaproteobacteria</taxon>
        <taxon>Lysobacterales</taxon>
        <taxon>Lysobacteraceae</taxon>
        <taxon>Xanthomonas</taxon>
    </lineage>
</organism>
<dbReference type="SUPFAM" id="SSF101498">
    <property type="entry name" value="Anti-sigma factor FlgM"/>
    <property type="match status" value="1"/>
</dbReference>
<feature type="compositionally biased region" description="Low complexity" evidence="9">
    <location>
        <begin position="11"/>
        <end position="20"/>
    </location>
</feature>
<evidence type="ECO:0000256" key="4">
    <source>
        <dbReference type="ARBA" id="ARBA00022795"/>
    </source>
</evidence>
<evidence type="ECO:0000259" key="10">
    <source>
        <dbReference type="Pfam" id="PF04316"/>
    </source>
</evidence>
<dbReference type="NCBIfam" id="TIGR03824">
    <property type="entry name" value="FlgM_jcvi"/>
    <property type="match status" value="1"/>
</dbReference>
<feature type="region of interest" description="Disordered" evidence="9">
    <location>
        <begin position="1"/>
        <end position="45"/>
    </location>
</feature>
<dbReference type="GO" id="GO:0045892">
    <property type="term" value="P:negative regulation of DNA-templated transcription"/>
    <property type="evidence" value="ECO:0007669"/>
    <property type="project" value="InterPro"/>
</dbReference>
<proteinExistence type="inferred from homology"/>